<name>U1PHQ3_9EURY</name>
<evidence type="ECO:0000313" key="2">
    <source>
        <dbReference type="EMBL" id="ERG93177.1"/>
    </source>
</evidence>
<dbReference type="PANTHER" id="PTHR34386:SF1">
    <property type="entry name" value="GLUTAREDOXIN-LIKE PROTEIN NRDH"/>
    <property type="match status" value="1"/>
</dbReference>
<evidence type="ECO:0000259" key="1">
    <source>
        <dbReference type="PROSITE" id="PS50404"/>
    </source>
</evidence>
<dbReference type="Proteomes" id="UP000030649">
    <property type="component" value="Unassembled WGS sequence"/>
</dbReference>
<dbReference type="HOGENOM" id="CLU_026126_8_2_2"/>
<dbReference type="PROSITE" id="PS50404">
    <property type="entry name" value="GST_NTER"/>
    <property type="match status" value="1"/>
</dbReference>
<dbReference type="Pfam" id="PF00462">
    <property type="entry name" value="Glutaredoxin"/>
    <property type="match status" value="1"/>
</dbReference>
<proteinExistence type="predicted"/>
<dbReference type="STRING" id="1238424.J07HQW1_03236"/>
<dbReference type="GO" id="GO:0045454">
    <property type="term" value="P:cell redox homeostasis"/>
    <property type="evidence" value="ECO:0007669"/>
    <property type="project" value="TreeGrafter"/>
</dbReference>
<dbReference type="InterPro" id="IPR004045">
    <property type="entry name" value="Glutathione_S-Trfase_N"/>
</dbReference>
<accession>U1PHQ3</accession>
<dbReference type="Gene3D" id="3.40.30.10">
    <property type="entry name" value="Glutaredoxin"/>
    <property type="match status" value="1"/>
</dbReference>
<feature type="domain" description="GST N-terminal" evidence="1">
    <location>
        <begin position="29"/>
        <end position="109"/>
    </location>
</feature>
<dbReference type="SUPFAM" id="SSF52833">
    <property type="entry name" value="Thioredoxin-like"/>
    <property type="match status" value="1"/>
</dbReference>
<dbReference type="CDD" id="cd02976">
    <property type="entry name" value="NrdH"/>
    <property type="match status" value="1"/>
</dbReference>
<gene>
    <name evidence="2" type="ORF">J07HQW1_03236</name>
</gene>
<dbReference type="InterPro" id="IPR036249">
    <property type="entry name" value="Thioredoxin-like_sf"/>
</dbReference>
<dbReference type="PROSITE" id="PS00195">
    <property type="entry name" value="GLUTAREDOXIN_1"/>
    <property type="match status" value="1"/>
</dbReference>
<dbReference type="EMBL" id="KE356560">
    <property type="protein sequence ID" value="ERG93177.1"/>
    <property type="molecule type" value="Genomic_DNA"/>
</dbReference>
<dbReference type="AlphaFoldDB" id="U1PHQ3"/>
<dbReference type="InterPro" id="IPR002109">
    <property type="entry name" value="Glutaredoxin"/>
</dbReference>
<dbReference type="PROSITE" id="PS51354">
    <property type="entry name" value="GLUTAREDOXIN_2"/>
    <property type="match status" value="1"/>
</dbReference>
<evidence type="ECO:0000313" key="3">
    <source>
        <dbReference type="Proteomes" id="UP000030649"/>
    </source>
</evidence>
<dbReference type="InterPro" id="IPR051548">
    <property type="entry name" value="Grx-like_ET"/>
</dbReference>
<reference evidence="2 3" key="1">
    <citation type="journal article" date="2013" name="PLoS ONE">
        <title>Assembly-driven community genomics of a hypersaline microbial ecosystem.</title>
        <authorList>
            <person name="Podell S."/>
            <person name="Ugalde J.A."/>
            <person name="Narasingarao P."/>
            <person name="Banfield J.F."/>
            <person name="Heidelberg K.B."/>
            <person name="Allen E.E."/>
        </authorList>
    </citation>
    <scope>NUCLEOTIDE SEQUENCE [LARGE SCALE GENOMIC DNA]</scope>
    <source>
        <strain evidence="3">J07HQW1</strain>
    </source>
</reference>
<dbReference type="InterPro" id="IPR011767">
    <property type="entry name" value="GLR_AS"/>
</dbReference>
<protein>
    <submittedName>
        <fullName evidence="2">Glutaredoxin related protein</fullName>
    </submittedName>
</protein>
<organism evidence="2 3">
    <name type="scientific">Haloquadratum walsbyi J07HQW1</name>
    <dbReference type="NCBI Taxonomy" id="1238424"/>
    <lineage>
        <taxon>Archaea</taxon>
        <taxon>Methanobacteriati</taxon>
        <taxon>Methanobacteriota</taxon>
        <taxon>Stenosarchaea group</taxon>
        <taxon>Halobacteria</taxon>
        <taxon>Halobacteriales</taxon>
        <taxon>Haloferacaceae</taxon>
        <taxon>Haloquadratum</taxon>
    </lineage>
</organism>
<sequence>MSKRYYTVISYEFQIHINLLQDTITNPNMTITLYALDGCPYCETVHEALTNAGVEYTTIWVDALHSERDEVRRVSGQRGVPVLIDETRGVTMCESANIETYVQQTLASE</sequence>
<dbReference type="PANTHER" id="PTHR34386">
    <property type="entry name" value="GLUTAREDOXIN"/>
    <property type="match status" value="1"/>
</dbReference>
<dbReference type="GO" id="GO:0009055">
    <property type="term" value="F:electron transfer activity"/>
    <property type="evidence" value="ECO:0007669"/>
    <property type="project" value="TreeGrafter"/>
</dbReference>